<dbReference type="Proteomes" id="UP000051010">
    <property type="component" value="Unassembled WGS sequence"/>
</dbReference>
<comment type="similarity">
    <text evidence="1 4">Belongs to the D-isomer specific 2-hydroxyacid dehydrogenase family.</text>
</comment>
<sequence length="336" mass="36549">MMVNEKFYEGREHMSKVLIAGRIPEHALTILKDAGLDIDVYDDSQSLITKDELIKRVADKDFLITPLSTQVDSDVIDNAPNLKLIANYGAGFNNIDIDYAKSKGIPVTNTPKVSTTSTSEVTCGLIIGLSHRMMEGDTLMRHEGFSGWAPLFFLGHELAGKTLGIIGMGQIGQAVAKRMHAFDMKILYTQRHQLDSETEDALGATFSTFDDIIKNADVITLHLPASPATHHLIGAEQFKQMKDSAMLINAARGPIIDEAALYDALVNHEIAGAALDVYEKEPEVADGFKALKNVVLTPHIGNATVEARDAMAEIVAKNTVSMDKGSKPNYVVNGVE</sequence>
<evidence type="ECO:0000256" key="2">
    <source>
        <dbReference type="ARBA" id="ARBA00023002"/>
    </source>
</evidence>
<dbReference type="Pfam" id="PF00389">
    <property type="entry name" value="2-Hacid_dh"/>
    <property type="match status" value="1"/>
</dbReference>
<evidence type="ECO:0000256" key="1">
    <source>
        <dbReference type="ARBA" id="ARBA00005854"/>
    </source>
</evidence>
<dbReference type="EMBL" id="AZFZ01000018">
    <property type="protein sequence ID" value="KRM44180.1"/>
    <property type="molecule type" value="Genomic_DNA"/>
</dbReference>
<dbReference type="PROSITE" id="PS00671">
    <property type="entry name" value="D_2_HYDROXYACID_DH_3"/>
    <property type="match status" value="1"/>
</dbReference>
<dbReference type="FunFam" id="3.40.50.720:FF:000203">
    <property type="entry name" value="D-3-phosphoglycerate dehydrogenase (SerA)"/>
    <property type="match status" value="1"/>
</dbReference>
<dbReference type="InterPro" id="IPR050857">
    <property type="entry name" value="D-2-hydroxyacid_DH"/>
</dbReference>
<feature type="domain" description="D-isomer specific 2-hydroxyacid dehydrogenase catalytic" evidence="5">
    <location>
        <begin position="17"/>
        <end position="333"/>
    </location>
</feature>
<dbReference type="GO" id="GO:0051287">
    <property type="term" value="F:NAD binding"/>
    <property type="evidence" value="ECO:0007669"/>
    <property type="project" value="InterPro"/>
</dbReference>
<reference evidence="7 8" key="1">
    <citation type="journal article" date="2015" name="Genome Announc.">
        <title>Expanding the biotechnology potential of lactobacilli through comparative genomics of 213 strains and associated genera.</title>
        <authorList>
            <person name="Sun Z."/>
            <person name="Harris H.M."/>
            <person name="McCann A."/>
            <person name="Guo C."/>
            <person name="Argimon S."/>
            <person name="Zhang W."/>
            <person name="Yang X."/>
            <person name="Jeffery I.B."/>
            <person name="Cooney J.C."/>
            <person name="Kagawa T.F."/>
            <person name="Liu W."/>
            <person name="Song Y."/>
            <person name="Salvetti E."/>
            <person name="Wrobel A."/>
            <person name="Rasinkangas P."/>
            <person name="Parkhill J."/>
            <person name="Rea M.C."/>
            <person name="O'Sullivan O."/>
            <person name="Ritari J."/>
            <person name="Douillard F.P."/>
            <person name="Paul Ross R."/>
            <person name="Yang R."/>
            <person name="Briner A.E."/>
            <person name="Felis G.E."/>
            <person name="de Vos W.M."/>
            <person name="Barrangou R."/>
            <person name="Klaenhammer T.R."/>
            <person name="Caufield P.W."/>
            <person name="Cui Y."/>
            <person name="Zhang H."/>
            <person name="O'Toole P.W."/>
        </authorList>
    </citation>
    <scope>NUCLEOTIDE SEQUENCE [LARGE SCALE GENOMIC DNA]</scope>
    <source>
        <strain evidence="7 8">DSM 18390</strain>
    </source>
</reference>
<dbReference type="GO" id="GO:0016616">
    <property type="term" value="F:oxidoreductase activity, acting on the CH-OH group of donors, NAD or NADP as acceptor"/>
    <property type="evidence" value="ECO:0007669"/>
    <property type="project" value="InterPro"/>
</dbReference>
<dbReference type="PANTHER" id="PTHR42789">
    <property type="entry name" value="D-ISOMER SPECIFIC 2-HYDROXYACID DEHYDROGENASE FAMILY PROTEIN (AFU_ORTHOLOGUE AFUA_6G10090)"/>
    <property type="match status" value="1"/>
</dbReference>
<proteinExistence type="inferred from homology"/>
<gene>
    <name evidence="7" type="ORF">FD47_GL000768</name>
</gene>
<dbReference type="InterPro" id="IPR006139">
    <property type="entry name" value="D-isomer_2_OHA_DH_cat_dom"/>
</dbReference>
<dbReference type="PROSITE" id="PS00670">
    <property type="entry name" value="D_2_HYDROXYACID_DH_2"/>
    <property type="match status" value="1"/>
</dbReference>
<organism evidence="7 8">
    <name type="scientific">Lentilactobacillus parafarraginis DSM 18390 = JCM 14109</name>
    <dbReference type="NCBI Taxonomy" id="1423786"/>
    <lineage>
        <taxon>Bacteria</taxon>
        <taxon>Bacillati</taxon>
        <taxon>Bacillota</taxon>
        <taxon>Bacilli</taxon>
        <taxon>Lactobacillales</taxon>
        <taxon>Lactobacillaceae</taxon>
        <taxon>Lentilactobacillus</taxon>
    </lineage>
</organism>
<dbReference type="SUPFAM" id="SSF52283">
    <property type="entry name" value="Formate/glycerate dehydrogenase catalytic domain-like"/>
    <property type="match status" value="1"/>
</dbReference>
<dbReference type="Gene3D" id="3.40.50.720">
    <property type="entry name" value="NAD(P)-binding Rossmann-like Domain"/>
    <property type="match status" value="2"/>
</dbReference>
<evidence type="ECO:0000259" key="5">
    <source>
        <dbReference type="Pfam" id="PF00389"/>
    </source>
</evidence>
<comment type="caution">
    <text evidence="7">The sequence shown here is derived from an EMBL/GenBank/DDBJ whole genome shotgun (WGS) entry which is preliminary data.</text>
</comment>
<dbReference type="InterPro" id="IPR029753">
    <property type="entry name" value="D-isomer_DH_CS"/>
</dbReference>
<dbReference type="AlphaFoldDB" id="A0A0R1YU01"/>
<dbReference type="PATRIC" id="fig|1423786.4.peg.811"/>
<evidence type="ECO:0000259" key="6">
    <source>
        <dbReference type="Pfam" id="PF02826"/>
    </source>
</evidence>
<evidence type="ECO:0000313" key="8">
    <source>
        <dbReference type="Proteomes" id="UP000051010"/>
    </source>
</evidence>
<evidence type="ECO:0000256" key="4">
    <source>
        <dbReference type="RuleBase" id="RU003719"/>
    </source>
</evidence>
<evidence type="ECO:0000313" key="7">
    <source>
        <dbReference type="EMBL" id="KRM44180.1"/>
    </source>
</evidence>
<dbReference type="InterPro" id="IPR006140">
    <property type="entry name" value="D-isomer_DH_NAD-bd"/>
</dbReference>
<dbReference type="SUPFAM" id="SSF51735">
    <property type="entry name" value="NAD(P)-binding Rossmann-fold domains"/>
    <property type="match status" value="1"/>
</dbReference>
<feature type="domain" description="D-isomer specific 2-hydroxyacid dehydrogenase NAD-binding" evidence="6">
    <location>
        <begin position="124"/>
        <end position="301"/>
    </location>
</feature>
<name>A0A0R1YU01_9LACO</name>
<dbReference type="CDD" id="cd12178">
    <property type="entry name" value="2-Hacid_dh_13"/>
    <property type="match status" value="1"/>
</dbReference>
<keyword evidence="2 4" id="KW-0560">Oxidoreductase</keyword>
<protein>
    <submittedName>
        <fullName evidence="7">Glyoxylate reductase</fullName>
    </submittedName>
</protein>
<dbReference type="InterPro" id="IPR036291">
    <property type="entry name" value="NAD(P)-bd_dom_sf"/>
</dbReference>
<dbReference type="Pfam" id="PF02826">
    <property type="entry name" value="2-Hacid_dh_C"/>
    <property type="match status" value="1"/>
</dbReference>
<dbReference type="PANTHER" id="PTHR42789:SF1">
    <property type="entry name" value="D-ISOMER SPECIFIC 2-HYDROXYACID DEHYDROGENASE FAMILY PROTEIN (AFU_ORTHOLOGUE AFUA_6G10090)"/>
    <property type="match status" value="1"/>
</dbReference>
<keyword evidence="3" id="KW-0520">NAD</keyword>
<evidence type="ECO:0000256" key="3">
    <source>
        <dbReference type="ARBA" id="ARBA00023027"/>
    </source>
</evidence>
<accession>A0A0R1YU01</accession>